<evidence type="ECO:0000256" key="1">
    <source>
        <dbReference type="SAM" id="SignalP"/>
    </source>
</evidence>
<keyword evidence="1" id="KW-0732">Signal</keyword>
<keyword evidence="3" id="KW-1185">Reference proteome</keyword>
<dbReference type="Proteomes" id="UP001595872">
    <property type="component" value="Unassembled WGS sequence"/>
</dbReference>
<evidence type="ECO:0008006" key="4">
    <source>
        <dbReference type="Google" id="ProtNLM"/>
    </source>
</evidence>
<gene>
    <name evidence="2" type="ORF">ACFPCY_42425</name>
</gene>
<evidence type="ECO:0000313" key="3">
    <source>
        <dbReference type="Proteomes" id="UP001595872"/>
    </source>
</evidence>
<organism evidence="2 3">
    <name type="scientific">Actinomadura gamaensis</name>
    <dbReference type="NCBI Taxonomy" id="1763541"/>
    <lineage>
        <taxon>Bacteria</taxon>
        <taxon>Bacillati</taxon>
        <taxon>Actinomycetota</taxon>
        <taxon>Actinomycetes</taxon>
        <taxon>Streptosporangiales</taxon>
        <taxon>Thermomonosporaceae</taxon>
        <taxon>Actinomadura</taxon>
    </lineage>
</organism>
<sequence length="157" mass="16159">MRMRIPAAVLTAGVLTLTGVAATAVDSSAALAQGRRCGPGVSKSGAGTLGTTWTLKSMYDDDGPVQGQLVVGEEFEIATQGAGQHWSVTFTHNGTVFFSNPDDVSTATGIREVHMTSALHNTTQTMNAHAVRKDTGEVIDGTVVLPPAPPACAPNSP</sequence>
<accession>A0ABV9UEJ8</accession>
<dbReference type="EMBL" id="JBHSIT010000022">
    <property type="protein sequence ID" value="MFC4914003.1"/>
    <property type="molecule type" value="Genomic_DNA"/>
</dbReference>
<name>A0ABV9UEJ8_9ACTN</name>
<protein>
    <recommendedName>
        <fullName evidence="4">Secreted protein</fullName>
    </recommendedName>
</protein>
<comment type="caution">
    <text evidence="2">The sequence shown here is derived from an EMBL/GenBank/DDBJ whole genome shotgun (WGS) entry which is preliminary data.</text>
</comment>
<proteinExistence type="predicted"/>
<evidence type="ECO:0000313" key="2">
    <source>
        <dbReference type="EMBL" id="MFC4914003.1"/>
    </source>
</evidence>
<dbReference type="RefSeq" id="WP_378265478.1">
    <property type="nucleotide sequence ID" value="NZ_JBHSIT010000022.1"/>
</dbReference>
<feature type="chain" id="PRO_5045298804" description="Secreted protein" evidence="1">
    <location>
        <begin position="22"/>
        <end position="157"/>
    </location>
</feature>
<reference evidence="3" key="1">
    <citation type="journal article" date="2019" name="Int. J. Syst. Evol. Microbiol.">
        <title>The Global Catalogue of Microorganisms (GCM) 10K type strain sequencing project: providing services to taxonomists for standard genome sequencing and annotation.</title>
        <authorList>
            <consortium name="The Broad Institute Genomics Platform"/>
            <consortium name="The Broad Institute Genome Sequencing Center for Infectious Disease"/>
            <person name="Wu L."/>
            <person name="Ma J."/>
        </authorList>
    </citation>
    <scope>NUCLEOTIDE SEQUENCE [LARGE SCALE GENOMIC DNA]</scope>
    <source>
        <strain evidence="3">KLKA75</strain>
    </source>
</reference>
<feature type="signal peptide" evidence="1">
    <location>
        <begin position="1"/>
        <end position="21"/>
    </location>
</feature>